<reference evidence="1" key="4">
    <citation type="submission" date="2019-03" db="UniProtKB">
        <authorList>
            <consortium name="EnsemblPlants"/>
        </authorList>
    </citation>
    <scope>IDENTIFICATION</scope>
</reference>
<protein>
    <submittedName>
        <fullName evidence="1">Uncharacterized protein</fullName>
    </submittedName>
</protein>
<evidence type="ECO:0000313" key="1">
    <source>
        <dbReference type="EnsemblPlants" id="AET5Gv20636200.1"/>
    </source>
</evidence>
<reference evidence="1" key="3">
    <citation type="journal article" date="2017" name="Nature">
        <title>Genome sequence of the progenitor of the wheat D genome Aegilops tauschii.</title>
        <authorList>
            <person name="Luo M.C."/>
            <person name="Gu Y.Q."/>
            <person name="Puiu D."/>
            <person name="Wang H."/>
            <person name="Twardziok S.O."/>
            <person name="Deal K.R."/>
            <person name="Huo N."/>
            <person name="Zhu T."/>
            <person name="Wang L."/>
            <person name="Wang Y."/>
            <person name="McGuire P.E."/>
            <person name="Liu S."/>
            <person name="Long H."/>
            <person name="Ramasamy R.K."/>
            <person name="Rodriguez J.C."/>
            <person name="Van S.L."/>
            <person name="Yuan L."/>
            <person name="Wang Z."/>
            <person name="Xia Z."/>
            <person name="Xiao L."/>
            <person name="Anderson O.D."/>
            <person name="Ouyang S."/>
            <person name="Liang Y."/>
            <person name="Zimin A.V."/>
            <person name="Pertea G."/>
            <person name="Qi P."/>
            <person name="Bennetzen J.L."/>
            <person name="Dai X."/>
            <person name="Dawson M.W."/>
            <person name="Muller H.G."/>
            <person name="Kugler K."/>
            <person name="Rivarola-Duarte L."/>
            <person name="Spannagl M."/>
            <person name="Mayer K.F.X."/>
            <person name="Lu F.H."/>
            <person name="Bevan M.W."/>
            <person name="Leroy P."/>
            <person name="Li P."/>
            <person name="You F.M."/>
            <person name="Sun Q."/>
            <person name="Liu Z."/>
            <person name="Lyons E."/>
            <person name="Wicker T."/>
            <person name="Salzberg S.L."/>
            <person name="Devos K.M."/>
            <person name="Dvorak J."/>
        </authorList>
    </citation>
    <scope>NUCLEOTIDE SEQUENCE [LARGE SCALE GENOMIC DNA]</scope>
    <source>
        <strain evidence="1">cv. AL8/78</strain>
    </source>
</reference>
<sequence>MPCRTLPEHVCSPTCLCRRPCRARLDAFYFSFVRYRDVGRELLCCAVCRSRLFYYLS</sequence>
<dbReference type="Proteomes" id="UP000015105">
    <property type="component" value="Chromosome 5D"/>
</dbReference>
<dbReference type="Gramene" id="AET5Gv20636200.1">
    <property type="protein sequence ID" value="AET5Gv20636200.1"/>
    <property type="gene ID" value="AET5Gv20636200"/>
</dbReference>
<reference evidence="2" key="2">
    <citation type="journal article" date="2017" name="Nat. Plants">
        <title>The Aegilops tauschii genome reveals multiple impacts of transposons.</title>
        <authorList>
            <person name="Zhao G."/>
            <person name="Zou C."/>
            <person name="Li K."/>
            <person name="Wang K."/>
            <person name="Li T."/>
            <person name="Gao L."/>
            <person name="Zhang X."/>
            <person name="Wang H."/>
            <person name="Yang Z."/>
            <person name="Liu X."/>
            <person name="Jiang W."/>
            <person name="Mao L."/>
            <person name="Kong X."/>
            <person name="Jiao Y."/>
            <person name="Jia J."/>
        </authorList>
    </citation>
    <scope>NUCLEOTIDE SEQUENCE [LARGE SCALE GENOMIC DNA]</scope>
    <source>
        <strain evidence="2">cv. AL8/78</strain>
    </source>
</reference>
<name>A0A453L621_AEGTS</name>
<dbReference type="EnsemblPlants" id="AET5Gv20636200.1">
    <property type="protein sequence ID" value="AET5Gv20636200.1"/>
    <property type="gene ID" value="AET5Gv20636200"/>
</dbReference>
<dbReference type="AlphaFoldDB" id="A0A453L621"/>
<reference evidence="1" key="5">
    <citation type="journal article" date="2021" name="G3 (Bethesda)">
        <title>Aegilops tauschii genome assembly Aet v5.0 features greater sequence contiguity and improved annotation.</title>
        <authorList>
            <person name="Wang L."/>
            <person name="Zhu T."/>
            <person name="Rodriguez J.C."/>
            <person name="Deal K.R."/>
            <person name="Dubcovsky J."/>
            <person name="McGuire P.E."/>
            <person name="Lux T."/>
            <person name="Spannagl M."/>
            <person name="Mayer K.F.X."/>
            <person name="Baldrich P."/>
            <person name="Meyers B.C."/>
            <person name="Huo N."/>
            <person name="Gu Y.Q."/>
            <person name="Zhou H."/>
            <person name="Devos K.M."/>
            <person name="Bennetzen J.L."/>
            <person name="Unver T."/>
            <person name="Budak H."/>
            <person name="Gulick P.J."/>
            <person name="Galiba G."/>
            <person name="Kalapos B."/>
            <person name="Nelson D.R."/>
            <person name="Li P."/>
            <person name="You F.M."/>
            <person name="Luo M.C."/>
            <person name="Dvorak J."/>
        </authorList>
    </citation>
    <scope>NUCLEOTIDE SEQUENCE [LARGE SCALE GENOMIC DNA]</scope>
    <source>
        <strain evidence="1">cv. AL8/78</strain>
    </source>
</reference>
<organism evidence="1 2">
    <name type="scientific">Aegilops tauschii subsp. strangulata</name>
    <name type="common">Goatgrass</name>
    <dbReference type="NCBI Taxonomy" id="200361"/>
    <lineage>
        <taxon>Eukaryota</taxon>
        <taxon>Viridiplantae</taxon>
        <taxon>Streptophyta</taxon>
        <taxon>Embryophyta</taxon>
        <taxon>Tracheophyta</taxon>
        <taxon>Spermatophyta</taxon>
        <taxon>Magnoliopsida</taxon>
        <taxon>Liliopsida</taxon>
        <taxon>Poales</taxon>
        <taxon>Poaceae</taxon>
        <taxon>BOP clade</taxon>
        <taxon>Pooideae</taxon>
        <taxon>Triticodae</taxon>
        <taxon>Triticeae</taxon>
        <taxon>Triticinae</taxon>
        <taxon>Aegilops</taxon>
    </lineage>
</organism>
<evidence type="ECO:0000313" key="2">
    <source>
        <dbReference type="Proteomes" id="UP000015105"/>
    </source>
</evidence>
<accession>A0A453L621</accession>
<reference evidence="2" key="1">
    <citation type="journal article" date="2014" name="Science">
        <title>Ancient hybridizations among the ancestral genomes of bread wheat.</title>
        <authorList>
            <consortium name="International Wheat Genome Sequencing Consortium,"/>
            <person name="Marcussen T."/>
            <person name="Sandve S.R."/>
            <person name="Heier L."/>
            <person name="Spannagl M."/>
            <person name="Pfeifer M."/>
            <person name="Jakobsen K.S."/>
            <person name="Wulff B.B."/>
            <person name="Steuernagel B."/>
            <person name="Mayer K.F."/>
            <person name="Olsen O.A."/>
        </authorList>
    </citation>
    <scope>NUCLEOTIDE SEQUENCE [LARGE SCALE GENOMIC DNA]</scope>
    <source>
        <strain evidence="2">cv. AL8/78</strain>
    </source>
</reference>
<proteinExistence type="predicted"/>
<keyword evidence="2" id="KW-1185">Reference proteome</keyword>